<comment type="similarity">
    <text evidence="1">Belongs to the transferase hexapeptide repeat family.</text>
</comment>
<feature type="binding site" evidence="3">
    <location>
        <position position="73"/>
    </location>
    <ligand>
        <name>substrate</name>
    </ligand>
</feature>
<dbReference type="RefSeq" id="WP_117600298.1">
    <property type="nucleotide sequence ID" value="NZ_QSVA01000007.1"/>
</dbReference>
<keyword evidence="5" id="KW-0808">Transferase</keyword>
<name>A0A3E5EZ69_BACUN</name>
<evidence type="ECO:0000256" key="2">
    <source>
        <dbReference type="PIRSR" id="PIRSR620019-1"/>
    </source>
</evidence>
<dbReference type="GO" id="GO:0016740">
    <property type="term" value="F:transferase activity"/>
    <property type="evidence" value="ECO:0007669"/>
    <property type="project" value="UniProtKB-KW"/>
</dbReference>
<dbReference type="InterPro" id="IPR011004">
    <property type="entry name" value="Trimer_LpxA-like_sf"/>
</dbReference>
<reference evidence="5 6" key="1">
    <citation type="submission" date="2018-08" db="EMBL/GenBank/DDBJ databases">
        <title>A genome reference for cultivated species of the human gut microbiota.</title>
        <authorList>
            <person name="Zou Y."/>
            <person name="Xue W."/>
            <person name="Luo G."/>
        </authorList>
    </citation>
    <scope>NUCLEOTIDE SEQUENCE [LARGE SCALE GENOMIC DNA]</scope>
    <source>
        <strain evidence="5 6">OM03-4</strain>
    </source>
</reference>
<sequence>MKDIAIYGAGGFGREVACLLRRINEQAPQWNLIGFFDDDITLIGTKNEYGEVLGGIEELNGWNKELSIVITIGSPHVISLIVEKITNNKILFPNIIDPTVDILDVANIRFGKGNVICAKCFISCRVELGNFNLLNVGVAIGHDSTIGDFNVIMPNVNISGGVSIGKENMLGVKATVLQYLKIGDNVKLGANSLLMRNAKNDNLYIGIPAKLMRL</sequence>
<feature type="domain" description="PglD N-terminal" evidence="4">
    <location>
        <begin position="3"/>
        <end position="84"/>
    </location>
</feature>
<dbReference type="InterPro" id="IPR050179">
    <property type="entry name" value="Trans_hexapeptide_repeat"/>
</dbReference>
<dbReference type="AlphaFoldDB" id="A0A3E5EZ69"/>
<dbReference type="PANTHER" id="PTHR43300">
    <property type="entry name" value="ACETYLTRANSFERASE"/>
    <property type="match status" value="1"/>
</dbReference>
<proteinExistence type="inferred from homology"/>
<comment type="caution">
    <text evidence="5">The sequence shown here is derived from an EMBL/GenBank/DDBJ whole genome shotgun (WGS) entry which is preliminary data.</text>
</comment>
<dbReference type="InterPro" id="IPR041561">
    <property type="entry name" value="PglD_N"/>
</dbReference>
<dbReference type="Gene3D" id="3.40.50.20">
    <property type="match status" value="1"/>
</dbReference>
<dbReference type="PANTHER" id="PTHR43300:SF7">
    <property type="entry name" value="UDP-N-ACETYLBACILLOSAMINE N-ACETYLTRANSFERASE"/>
    <property type="match status" value="1"/>
</dbReference>
<evidence type="ECO:0000259" key="4">
    <source>
        <dbReference type="Pfam" id="PF17836"/>
    </source>
</evidence>
<dbReference type="CDD" id="cd03360">
    <property type="entry name" value="LbH_AT_putative"/>
    <property type="match status" value="1"/>
</dbReference>
<dbReference type="InterPro" id="IPR020019">
    <property type="entry name" value="AcTrfase_PglD-like"/>
</dbReference>
<dbReference type="Proteomes" id="UP000260759">
    <property type="component" value="Unassembled WGS sequence"/>
</dbReference>
<dbReference type="NCBIfam" id="TIGR03570">
    <property type="entry name" value="NeuD_NnaD"/>
    <property type="match status" value="1"/>
</dbReference>
<feature type="site" description="Increases basicity of active site His" evidence="2">
    <location>
        <position position="143"/>
    </location>
</feature>
<evidence type="ECO:0000313" key="6">
    <source>
        <dbReference type="Proteomes" id="UP000260759"/>
    </source>
</evidence>
<evidence type="ECO:0000256" key="3">
    <source>
        <dbReference type="PIRSR" id="PIRSR620019-2"/>
    </source>
</evidence>
<accession>A0A3E5EZ69</accession>
<dbReference type="EMBL" id="QSVA01000007">
    <property type="protein sequence ID" value="RGN94254.1"/>
    <property type="molecule type" value="Genomic_DNA"/>
</dbReference>
<dbReference type="SUPFAM" id="SSF51161">
    <property type="entry name" value="Trimeric LpxA-like enzymes"/>
    <property type="match status" value="1"/>
</dbReference>
<dbReference type="Pfam" id="PF17836">
    <property type="entry name" value="PglD_N"/>
    <property type="match status" value="1"/>
</dbReference>
<evidence type="ECO:0000313" key="5">
    <source>
        <dbReference type="EMBL" id="RGN94254.1"/>
    </source>
</evidence>
<gene>
    <name evidence="5" type="ORF">DXB37_09295</name>
</gene>
<protein>
    <submittedName>
        <fullName evidence="5">Serine acetyltransferase</fullName>
    </submittedName>
</protein>
<organism evidence="5 6">
    <name type="scientific">Bacteroides uniformis</name>
    <dbReference type="NCBI Taxonomy" id="820"/>
    <lineage>
        <taxon>Bacteria</taxon>
        <taxon>Pseudomonadati</taxon>
        <taxon>Bacteroidota</taxon>
        <taxon>Bacteroidia</taxon>
        <taxon>Bacteroidales</taxon>
        <taxon>Bacteroidaceae</taxon>
        <taxon>Bacteroides</taxon>
    </lineage>
</organism>
<evidence type="ECO:0000256" key="1">
    <source>
        <dbReference type="ARBA" id="ARBA00007274"/>
    </source>
</evidence>
<dbReference type="Gene3D" id="2.160.10.10">
    <property type="entry name" value="Hexapeptide repeat proteins"/>
    <property type="match status" value="1"/>
</dbReference>
<feature type="active site" description="Proton acceptor" evidence="2">
    <location>
        <position position="142"/>
    </location>
</feature>